<reference evidence="3" key="2">
    <citation type="journal article" date="2014" name="Int. J. Syst. Evol. Microbiol.">
        <title>Complete genome of a new Firmicutes species belonging to the dominant human colonic microbiota ('Ruminococcus bicirculans') reveals two chromosomes and a selective capacity to utilize plant glucans.</title>
        <authorList>
            <consortium name="NISC Comparative Sequencing Program"/>
            <person name="Wegmann U."/>
            <person name="Louis P."/>
            <person name="Goesmann A."/>
            <person name="Henrissat B."/>
            <person name="Duncan S.H."/>
            <person name="Flint H.J."/>
        </authorList>
    </citation>
    <scope>NUCLEOTIDE SEQUENCE</scope>
    <source>
        <strain evidence="3">CCM 7403</strain>
    </source>
</reference>
<feature type="transmembrane region" description="Helical" evidence="2">
    <location>
        <begin position="154"/>
        <end position="180"/>
    </location>
</feature>
<keyword evidence="2" id="KW-0472">Membrane</keyword>
<keyword evidence="2" id="KW-0812">Transmembrane</keyword>
<reference evidence="6" key="3">
    <citation type="journal article" date="2019" name="Int. J. Syst. Evol. Microbiol.">
        <title>The Global Catalogue of Microorganisms (GCM) 10K type strain sequencing project: providing services to taxonomists for standard genome sequencing and annotation.</title>
        <authorList>
            <consortium name="The Broad Institute Genomics Platform"/>
            <consortium name="The Broad Institute Genome Sequencing Center for Infectious Disease"/>
            <person name="Wu L."/>
            <person name="Ma J."/>
        </authorList>
    </citation>
    <scope>NUCLEOTIDE SEQUENCE [LARGE SCALE GENOMIC DNA]</scope>
    <source>
        <strain evidence="6">CCM 7403</strain>
    </source>
</reference>
<dbReference type="AlphaFoldDB" id="A0A4P7UB84"/>
<dbReference type="PANTHER" id="PTHR40076">
    <property type="entry name" value="MEMBRANE PROTEIN-RELATED"/>
    <property type="match status" value="1"/>
</dbReference>
<evidence type="ECO:0000313" key="6">
    <source>
        <dbReference type="Proteomes" id="UP000630594"/>
    </source>
</evidence>
<dbReference type="KEGG" id="ndp:E2C04_01380"/>
<feature type="compositionally biased region" description="Low complexity" evidence="1">
    <location>
        <begin position="20"/>
        <end position="69"/>
    </location>
</feature>
<evidence type="ECO:0000313" key="5">
    <source>
        <dbReference type="Proteomes" id="UP000297025"/>
    </source>
</evidence>
<dbReference type="Proteomes" id="UP000630594">
    <property type="component" value="Unassembled WGS sequence"/>
</dbReference>
<dbReference type="EMBL" id="BMCK01000001">
    <property type="protein sequence ID" value="GGD09202.1"/>
    <property type="molecule type" value="Genomic_DNA"/>
</dbReference>
<sequence>MSTHGNEPNDPHGNPPEGQPPYGDQPQQPSDGEPPYGQPPYGDQPQYGQPQYGQPQYGDQPQYGEQPYGSPYGEPAYGQVPPGGGYGYGSGASGGGFSVGAAFSYAWQKFKANAGVLIGITVVGLVVAGILSAIGNSVQSTPVTVDDAGDFAAAAGFSGFGMIFSVLSSIASMVMQALLVKAGLSITRTGTVTDLFGGINWLQVIIASVLLSVATSIGLVLCILPGLAIMFFTWFTLFFIIDRNQNAFEAIGASASLASKNAGPLFVFALACVGVYLLGFIACCVGLLVAIPLAAVAQAYAYRTVQGEPVAA</sequence>
<dbReference type="InterPro" id="IPR010380">
    <property type="entry name" value="DUF975"/>
</dbReference>
<organism evidence="4 5">
    <name type="scientific">Nocardioides daphniae</name>
    <dbReference type="NCBI Taxonomy" id="402297"/>
    <lineage>
        <taxon>Bacteria</taxon>
        <taxon>Bacillati</taxon>
        <taxon>Actinomycetota</taxon>
        <taxon>Actinomycetes</taxon>
        <taxon>Propionibacteriales</taxon>
        <taxon>Nocardioidaceae</taxon>
        <taxon>Nocardioides</taxon>
    </lineage>
</organism>
<proteinExistence type="predicted"/>
<evidence type="ECO:0008006" key="7">
    <source>
        <dbReference type="Google" id="ProtNLM"/>
    </source>
</evidence>
<accession>A0A4P7UB84</accession>
<evidence type="ECO:0000256" key="1">
    <source>
        <dbReference type="SAM" id="MobiDB-lite"/>
    </source>
</evidence>
<reference evidence="4 5" key="1">
    <citation type="journal article" date="2008" name="Int. J. Syst. Evol. Microbiol.">
        <title>Nocardioides daphniae sp. nov., isolated from Daphnia cucullata (Crustacea: Cladocera).</title>
        <authorList>
            <person name="Toth E.M."/>
            <person name="Keki Z."/>
            <person name="Homonnay Z.G."/>
            <person name="Borsodi A.K."/>
            <person name="Marialigeti K."/>
            <person name="Schumann P."/>
        </authorList>
    </citation>
    <scope>NUCLEOTIDE SEQUENCE [LARGE SCALE GENOMIC DNA]</scope>
    <source>
        <strain evidence="4 5">JCM 16608</strain>
    </source>
</reference>
<reference evidence="3" key="5">
    <citation type="submission" date="2024-05" db="EMBL/GenBank/DDBJ databases">
        <authorList>
            <person name="Sun Q."/>
            <person name="Sedlacek I."/>
        </authorList>
    </citation>
    <scope>NUCLEOTIDE SEQUENCE</scope>
    <source>
        <strain evidence="3">CCM 7403</strain>
    </source>
</reference>
<dbReference type="Proteomes" id="UP000297025">
    <property type="component" value="Chromosome"/>
</dbReference>
<protein>
    <recommendedName>
        <fullName evidence="7">DUF975 family protein</fullName>
    </recommendedName>
</protein>
<gene>
    <name evidence="4" type="ORF">E2C04_01380</name>
    <name evidence="3" type="ORF">GCM10007231_05100</name>
</gene>
<feature type="transmembrane region" description="Helical" evidence="2">
    <location>
        <begin position="192"/>
        <end position="211"/>
    </location>
</feature>
<feature type="region of interest" description="Disordered" evidence="1">
    <location>
        <begin position="1"/>
        <end position="76"/>
    </location>
</feature>
<feature type="transmembrane region" description="Helical" evidence="2">
    <location>
        <begin position="217"/>
        <end position="241"/>
    </location>
</feature>
<dbReference type="RefSeq" id="WP_135831238.1">
    <property type="nucleotide sequence ID" value="NZ_BMCK01000001.1"/>
</dbReference>
<keyword evidence="2" id="KW-1133">Transmembrane helix</keyword>
<name>A0A4P7UB84_9ACTN</name>
<evidence type="ECO:0000313" key="3">
    <source>
        <dbReference type="EMBL" id="GGD09202.1"/>
    </source>
</evidence>
<dbReference type="SUPFAM" id="SSF81995">
    <property type="entry name" value="beta-sandwich domain of Sec23/24"/>
    <property type="match status" value="1"/>
</dbReference>
<evidence type="ECO:0000256" key="2">
    <source>
        <dbReference type="SAM" id="Phobius"/>
    </source>
</evidence>
<dbReference type="OrthoDB" id="4829830at2"/>
<reference evidence="4" key="4">
    <citation type="submission" date="2019-03" db="EMBL/GenBank/DDBJ databases">
        <authorList>
            <person name="Huang Y."/>
        </authorList>
    </citation>
    <scope>NUCLEOTIDE SEQUENCE</scope>
    <source>
        <strain evidence="4">JCM 16608</strain>
    </source>
</reference>
<feature type="transmembrane region" description="Helical" evidence="2">
    <location>
        <begin position="262"/>
        <end position="295"/>
    </location>
</feature>
<feature type="transmembrane region" description="Helical" evidence="2">
    <location>
        <begin position="114"/>
        <end position="134"/>
    </location>
</feature>
<keyword evidence="6" id="KW-1185">Reference proteome</keyword>
<evidence type="ECO:0000313" key="4">
    <source>
        <dbReference type="EMBL" id="QCC76189.1"/>
    </source>
</evidence>
<dbReference type="PANTHER" id="PTHR40076:SF1">
    <property type="entry name" value="MEMBRANE PROTEIN"/>
    <property type="match status" value="1"/>
</dbReference>
<dbReference type="EMBL" id="CP038462">
    <property type="protein sequence ID" value="QCC76189.1"/>
    <property type="molecule type" value="Genomic_DNA"/>
</dbReference>